<dbReference type="Proteomes" id="UP000092659">
    <property type="component" value="Chromosome"/>
</dbReference>
<evidence type="ECO:0000313" key="2">
    <source>
        <dbReference type="EMBL" id="MBP2056149.1"/>
    </source>
</evidence>
<sequence>MTYIFDVFTGARRGATLTGTVQYRDPDNYGFSQGPVFGLQLIMDAWKEGGGFGAGPVSAATELEFKELFELYCGGEVRVDEEGYRLEDGSADVRIPRVNVVERYKDQFGGRSYRSHGQRYVMLRPQPAEFARRTEEIIVSWEIRQDDPTDLDEDEGTSAGFTLEVSDPRCLEHFTKNTYFQTVFTGHLPS</sequence>
<evidence type="ECO:0000313" key="1">
    <source>
        <dbReference type="EMBL" id="ANP51808.1"/>
    </source>
</evidence>
<dbReference type="KEGG" id="sgs:AVL59_21420"/>
<dbReference type="EMBL" id="JAGGLP010000040">
    <property type="protein sequence ID" value="MBP2056149.1"/>
    <property type="molecule type" value="Genomic_DNA"/>
</dbReference>
<dbReference type="OrthoDB" id="4181914at2"/>
<protein>
    <submittedName>
        <fullName evidence="1">Uncharacterized protein</fullName>
    </submittedName>
</protein>
<dbReference type="Proteomes" id="UP001519309">
    <property type="component" value="Unassembled WGS sequence"/>
</dbReference>
<accession>A0A1B1AZ08</accession>
<organism evidence="1 3">
    <name type="scientific">Streptomyces griseochromogenes</name>
    <dbReference type="NCBI Taxonomy" id="68214"/>
    <lineage>
        <taxon>Bacteria</taxon>
        <taxon>Bacillati</taxon>
        <taxon>Actinomycetota</taxon>
        <taxon>Actinomycetes</taxon>
        <taxon>Kitasatosporales</taxon>
        <taxon>Streptomycetaceae</taxon>
        <taxon>Streptomyces</taxon>
    </lineage>
</organism>
<reference evidence="1 3" key="1">
    <citation type="submission" date="2016-06" db="EMBL/GenBank/DDBJ databases">
        <title>Complete genome sequence of Streptomyces griseochromogenes ATCC 14511, the Blasticidin S producer.</title>
        <authorList>
            <person name="Wu L."/>
        </authorList>
    </citation>
    <scope>NUCLEOTIDE SEQUENCE [LARGE SCALE GENOMIC DNA]</scope>
    <source>
        <strain evidence="1 3">ATCC 14511</strain>
    </source>
</reference>
<evidence type="ECO:0000313" key="3">
    <source>
        <dbReference type="Proteomes" id="UP000092659"/>
    </source>
</evidence>
<proteinExistence type="predicted"/>
<dbReference type="AlphaFoldDB" id="A0A1B1AZ08"/>
<evidence type="ECO:0000313" key="4">
    <source>
        <dbReference type="Proteomes" id="UP001519309"/>
    </source>
</evidence>
<gene>
    <name evidence="1" type="ORF">AVL59_21420</name>
    <name evidence="2" type="ORF">J2Z21_009166</name>
</gene>
<name>A0A1B1AZ08_9ACTN</name>
<dbReference type="EMBL" id="CP016279">
    <property type="protein sequence ID" value="ANP51808.1"/>
    <property type="molecule type" value="Genomic_DNA"/>
</dbReference>
<dbReference type="RefSeq" id="WP_067306893.1">
    <property type="nucleotide sequence ID" value="NZ_CP016279.1"/>
</dbReference>
<keyword evidence="4" id="KW-1185">Reference proteome</keyword>
<reference evidence="2 4" key="2">
    <citation type="submission" date="2021-03" db="EMBL/GenBank/DDBJ databases">
        <title>Genomic Encyclopedia of Type Strains, Phase IV (KMG-IV): sequencing the most valuable type-strain genomes for metagenomic binning, comparative biology and taxonomic classification.</title>
        <authorList>
            <person name="Goeker M."/>
        </authorList>
    </citation>
    <scope>NUCLEOTIDE SEQUENCE [LARGE SCALE GENOMIC DNA]</scope>
    <source>
        <strain evidence="2 4">DSM 40499</strain>
    </source>
</reference>